<dbReference type="EMBL" id="JAAAXJ010000002">
    <property type="protein sequence ID" value="NBJ23752.1"/>
    <property type="molecule type" value="Genomic_DNA"/>
</dbReference>
<feature type="region of interest" description="Disordered" evidence="1">
    <location>
        <begin position="291"/>
        <end position="311"/>
    </location>
</feature>
<dbReference type="InterPro" id="IPR027417">
    <property type="entry name" value="P-loop_NTPase"/>
</dbReference>
<organism evidence="3 4">
    <name type="scientific">Microvirga arsenatis</name>
    <dbReference type="NCBI Taxonomy" id="2692265"/>
    <lineage>
        <taxon>Bacteria</taxon>
        <taxon>Pseudomonadati</taxon>
        <taxon>Pseudomonadota</taxon>
        <taxon>Alphaproteobacteria</taxon>
        <taxon>Hyphomicrobiales</taxon>
        <taxon>Methylobacteriaceae</taxon>
        <taxon>Microvirga</taxon>
    </lineage>
</organism>
<dbReference type="Gene3D" id="3.40.50.300">
    <property type="entry name" value="P-loop containing nucleotide triphosphate hydrolases"/>
    <property type="match status" value="1"/>
</dbReference>
<comment type="caution">
    <text evidence="3">The sequence shown here is derived from an EMBL/GenBank/DDBJ whole genome shotgun (WGS) entry which is preliminary data.</text>
</comment>
<evidence type="ECO:0000313" key="3">
    <source>
        <dbReference type="EMBL" id="NBJ23752.1"/>
    </source>
</evidence>
<dbReference type="PANTHER" id="PTHR42957:SF1">
    <property type="entry name" value="HELICASE MJ1565-RELATED"/>
    <property type="match status" value="1"/>
</dbReference>
<name>A0ABW9YTS0_9HYPH</name>
<accession>A0ABW9YTS0</accession>
<evidence type="ECO:0000259" key="2">
    <source>
        <dbReference type="Pfam" id="PF01935"/>
    </source>
</evidence>
<dbReference type="RefSeq" id="WP_161721070.1">
    <property type="nucleotide sequence ID" value="NZ_JAAAXI010000001.1"/>
</dbReference>
<keyword evidence="4" id="KW-1185">Reference proteome</keyword>
<proteinExistence type="predicted"/>
<dbReference type="PANTHER" id="PTHR42957">
    <property type="entry name" value="HELICASE MJ1565-RELATED"/>
    <property type="match status" value="1"/>
</dbReference>
<dbReference type="PIRSF" id="PIRSF034081">
    <property type="entry name" value="ATPase_Atu1862"/>
    <property type="match status" value="1"/>
</dbReference>
<reference evidence="3 4" key="1">
    <citation type="submission" date="2020-01" db="EMBL/GenBank/DDBJ databases">
        <title>Microvirga sp. nov., an arsenate reduction bacterium isolated from Tibet hotspring sediments.</title>
        <authorList>
            <person name="Yuan C.-G."/>
        </authorList>
    </citation>
    <scope>NUCLEOTIDE SEQUENCE [LARGE SCALE GENOMIC DNA]</scope>
    <source>
        <strain evidence="3 4">SYSU G3D203</strain>
    </source>
</reference>
<feature type="domain" description="Helicase HerA central" evidence="2">
    <location>
        <begin position="17"/>
        <end position="75"/>
    </location>
</feature>
<sequence>MKAGIDMGVTSSAPGGQPALLDLEELLATRLLVQGNSGSGKSHLLRRLLEQSAHLVQQAVIDPEGDFVTLADKFGHVVVDASRSEGDLQRIAARVRQHRVSVVLSLEGLDAEAQMRCAAAFLGGLFDAERDYWYPMLVVVDEAQLFAPAAAGEVSDEARKVSLGAMTNLMCRGRKRGLAGIIATQRLAKLAKNVAAEASNFLMGRTFLDIDMARAADLLGMERRQAEMFRDLERGHFVALGPALSRRPLPIRIGPVETSTRTGTFKLVPLPEQPKEEARDLIFKAGEDEVAARPAMPRRAPPPPPAPSTNDLLAQLARSRPAAAPELQAEETEQSRAEREAALDAILREILDDREAAFRSVAVLYQDFLVRCRIRRVSGEPLNLNAFRRRLAVARAGVDTATTDGTEWDRAVAFASDLAEDIQGIYLLIARAAMEGSPCPPDGEIARACGSRSPGRARRLIAYMESRNIVVTRNDPRGLRIIALPDLGWETGPGDPNAFEEPQGPETRDLFAVG</sequence>
<dbReference type="SUPFAM" id="SSF52540">
    <property type="entry name" value="P-loop containing nucleoside triphosphate hydrolases"/>
    <property type="match status" value="1"/>
</dbReference>
<evidence type="ECO:0000313" key="4">
    <source>
        <dbReference type="Proteomes" id="UP000818323"/>
    </source>
</evidence>
<gene>
    <name evidence="3" type="ORF">GR303_05210</name>
</gene>
<dbReference type="Proteomes" id="UP000818323">
    <property type="component" value="Unassembled WGS sequence"/>
</dbReference>
<evidence type="ECO:0000256" key="1">
    <source>
        <dbReference type="SAM" id="MobiDB-lite"/>
    </source>
</evidence>
<dbReference type="Pfam" id="PF01935">
    <property type="entry name" value="DUF87"/>
    <property type="match status" value="1"/>
</dbReference>
<dbReference type="InterPro" id="IPR002789">
    <property type="entry name" value="HerA_central"/>
</dbReference>
<protein>
    <submittedName>
        <fullName evidence="3">DUF87 domain-containing protein</fullName>
    </submittedName>
</protein>
<dbReference type="InterPro" id="IPR008571">
    <property type="entry name" value="HerA-like"/>
</dbReference>
<feature type="region of interest" description="Disordered" evidence="1">
    <location>
        <begin position="491"/>
        <end position="514"/>
    </location>
</feature>
<dbReference type="InterPro" id="IPR014588">
    <property type="entry name" value="ATPase_Atu1862_pred"/>
</dbReference>